<dbReference type="EMBL" id="LBNQ01000040">
    <property type="protein sequence ID" value="KKW67007.1"/>
    <property type="molecule type" value="Genomic_DNA"/>
</dbReference>
<dbReference type="Proteomes" id="UP000050580">
    <property type="component" value="Unassembled WGS sequence"/>
</dbReference>
<protein>
    <submittedName>
        <fullName evidence="1">Uncharacterized protein</fullName>
    </submittedName>
</protein>
<evidence type="ECO:0000313" key="1">
    <source>
        <dbReference type="EMBL" id="KKW67007.1"/>
    </source>
</evidence>
<sequence length="81" mass="8882">MPLNRLSHAAGRLAILPRTNCALVKHGADTSRECTKKVIECTLLVHIAQNWCSPLHAGLATRFFAVANARITLYPIHTGYS</sequence>
<dbReference type="AlphaFoldDB" id="A0A0U1PX47"/>
<comment type="caution">
    <text evidence="1">The sequence shown here is derived from an EMBL/GenBank/DDBJ whole genome shotgun (WGS) entry which is preliminary data.</text>
</comment>
<gene>
    <name evidence="1" type="ORF">AAV94_13190</name>
</gene>
<reference evidence="1 2" key="1">
    <citation type="submission" date="2015-05" db="EMBL/GenBank/DDBJ databases">
        <title>Draft genome sequence of Lampropedia sp. CT6, isolated from the microbial mat of a hot water spring, located at Manikaran, India.</title>
        <authorList>
            <person name="Tripathi C."/>
            <person name="Rani P."/>
            <person name="Mahato N.K."/>
            <person name="Lal R."/>
        </authorList>
    </citation>
    <scope>NUCLEOTIDE SEQUENCE [LARGE SCALE GENOMIC DNA]</scope>
    <source>
        <strain evidence="1 2">CT6</strain>
    </source>
</reference>
<accession>A0A0U1PX47</accession>
<dbReference type="STRING" id="1610491.AAV94_13190"/>
<evidence type="ECO:0000313" key="2">
    <source>
        <dbReference type="Proteomes" id="UP000050580"/>
    </source>
</evidence>
<name>A0A0U1PX47_9BURK</name>
<organism evidence="1 2">
    <name type="scientific">Lampropedia cohaerens</name>
    <dbReference type="NCBI Taxonomy" id="1610491"/>
    <lineage>
        <taxon>Bacteria</taxon>
        <taxon>Pseudomonadati</taxon>
        <taxon>Pseudomonadota</taxon>
        <taxon>Betaproteobacteria</taxon>
        <taxon>Burkholderiales</taxon>
        <taxon>Comamonadaceae</taxon>
        <taxon>Lampropedia</taxon>
    </lineage>
</organism>
<proteinExistence type="predicted"/>
<keyword evidence="2" id="KW-1185">Reference proteome</keyword>